<keyword evidence="3" id="KW-1185">Reference proteome</keyword>
<dbReference type="PANTHER" id="PTHR31630">
    <property type="entry name" value="PHYTANOYL-COA DIOXYGENASE-RELATED-RELATED"/>
    <property type="match status" value="1"/>
</dbReference>
<feature type="region of interest" description="Disordered" evidence="1">
    <location>
        <begin position="472"/>
        <end position="502"/>
    </location>
</feature>
<dbReference type="Gene3D" id="2.60.120.620">
    <property type="entry name" value="q2cbj1_9rhob like domain"/>
    <property type="match status" value="1"/>
</dbReference>
<sequence>MSRATMSPEPQSNEVKGAGLAEQQVAELWDLGRLLLALLLPDDAAVESAATAAARGLGANGEALESQLPRLRRGRAGGPGAPGVPEASLLRTVLGSPLDRSAAWPLPFACAVADVALTCAAAEADGSKPPPGMASIAGKLLQQAQACISQAGVAEKSKADFSGFYAGFECTYSSGLDVEKLPHELRRWPFEPEQPPWLVGRQHQLELLSRLVPSRQLFTSIGRTHFELWPEPDKERPTLRLQPMSPNPLQVDERPVVAGESESEGVSIRDGSTVSFCFQGEVFLTLQFLIRRGVEAAPTQEALQLPLDTVPTVARSSPAAYALVCDRLAGEAADHLPKEERKISISSEGPTSIGRQCQPGFFENLQKLSRSQWGFVHFVSRTHFQVTGLAEDLPPSKQRFEVTNCSSNPIVLAGKELPGRARQVIQVGDTVELIAQDGTGVAPYLRFRLLWLGQSRSTSSLASRATTPGTILLDRQDSKEISQKRPRLGAAKASTAGTDSQDLSSCKPFFEARSPILKIPSLVSTQKPTPTEQLHREDGWSMMEQHTADAPALEYWDTAVFEANAAYELQRAHVQSLAKSGAARDTLVQAHELLKKLKREHSELVKAARTSAPPIAQRGVASYPAKMHIPRDVADSRFLVDFSVHDGCAARSFMAQHGFVIFRDVVSDADCARARDEIWSYLEDNVAGFQCAEPTTWCVLSQTETGRYYDAYGLPPDPVIMSPQMLDNRQNPNVIRAFQSVLGENILVSHDRWCLYRPTEAGGIPTKNNLHLDLHPWRFLQGDTRIEELRYENGHDHDFSLEIPRARACDGPHVQGVLNLVENLEEDGGTQLVPGFQNAFEKWQKELGDEADWLFRSGQSTNWLHPGNGGASFKFHEQDPIHELSHRIPLKQGSLLIWDQRCVHGSRPNASSRVRMAQFIRAFRRAPLSMERARARAQAIKRKLVAAGLLERVSDDGQAVFGFADLDDCKAGGGAGGQKVTLARDR</sequence>
<evidence type="ECO:0000313" key="2">
    <source>
        <dbReference type="EMBL" id="CAE7612382.1"/>
    </source>
</evidence>
<dbReference type="AlphaFoldDB" id="A0A812V6J4"/>
<evidence type="ECO:0000256" key="1">
    <source>
        <dbReference type="SAM" id="MobiDB-lite"/>
    </source>
</evidence>
<name>A0A812V6J4_9DINO</name>
<organism evidence="2 3">
    <name type="scientific">Symbiodinium natans</name>
    <dbReference type="NCBI Taxonomy" id="878477"/>
    <lineage>
        <taxon>Eukaryota</taxon>
        <taxon>Sar</taxon>
        <taxon>Alveolata</taxon>
        <taxon>Dinophyceae</taxon>
        <taxon>Suessiales</taxon>
        <taxon>Symbiodiniaceae</taxon>
        <taxon>Symbiodinium</taxon>
    </lineage>
</organism>
<dbReference type="PANTHER" id="PTHR31630:SF6">
    <property type="entry name" value="PHYTANOYL-COA DIOXYGENASE-RELATED"/>
    <property type="match status" value="1"/>
</dbReference>
<accession>A0A812V6J4</accession>
<proteinExistence type="predicted"/>
<dbReference type="EMBL" id="CAJNDS010002831">
    <property type="protein sequence ID" value="CAE7612382.1"/>
    <property type="molecule type" value="Genomic_DNA"/>
</dbReference>
<gene>
    <name evidence="2" type="ORF">SNAT2548_LOCUS34820</name>
</gene>
<dbReference type="OrthoDB" id="2328924at2759"/>
<dbReference type="Pfam" id="PF05721">
    <property type="entry name" value="PhyH"/>
    <property type="match status" value="1"/>
</dbReference>
<dbReference type="InterPro" id="IPR008775">
    <property type="entry name" value="Phytyl_CoA_dOase-like"/>
</dbReference>
<feature type="compositionally biased region" description="Basic and acidic residues" evidence="1">
    <location>
        <begin position="474"/>
        <end position="483"/>
    </location>
</feature>
<dbReference type="SUPFAM" id="SSF51197">
    <property type="entry name" value="Clavaminate synthase-like"/>
    <property type="match status" value="1"/>
</dbReference>
<evidence type="ECO:0000313" key="3">
    <source>
        <dbReference type="Proteomes" id="UP000604046"/>
    </source>
</evidence>
<comment type="caution">
    <text evidence="2">The sequence shown here is derived from an EMBL/GenBank/DDBJ whole genome shotgun (WGS) entry which is preliminary data.</text>
</comment>
<dbReference type="Proteomes" id="UP000604046">
    <property type="component" value="Unassembled WGS sequence"/>
</dbReference>
<reference evidence="2" key="1">
    <citation type="submission" date="2021-02" db="EMBL/GenBank/DDBJ databases">
        <authorList>
            <person name="Dougan E. K."/>
            <person name="Rhodes N."/>
            <person name="Thang M."/>
            <person name="Chan C."/>
        </authorList>
    </citation>
    <scope>NUCLEOTIDE SEQUENCE</scope>
</reference>
<protein>
    <submittedName>
        <fullName evidence="2">Uncharacterized protein</fullName>
    </submittedName>
</protein>